<keyword evidence="8" id="KW-1185">Reference proteome</keyword>
<dbReference type="GO" id="GO:0005886">
    <property type="term" value="C:plasma membrane"/>
    <property type="evidence" value="ECO:0007669"/>
    <property type="project" value="UniProtKB-SubCell"/>
</dbReference>
<reference evidence="7 8" key="1">
    <citation type="submission" date="2016-10" db="EMBL/GenBank/DDBJ databases">
        <authorList>
            <person name="de Groot N.N."/>
        </authorList>
    </citation>
    <scope>NUCLEOTIDE SEQUENCE [LARGE SCALE GENOMIC DNA]</scope>
    <source>
        <strain evidence="7 8">DSM 23310</strain>
    </source>
</reference>
<keyword evidence="4 6" id="KW-1133">Transmembrane helix</keyword>
<gene>
    <name evidence="7" type="ORF">SAMN05660923_00148</name>
</gene>
<feature type="transmembrane region" description="Helical" evidence="6">
    <location>
        <begin position="80"/>
        <end position="98"/>
    </location>
</feature>
<organism evidence="7 8">
    <name type="scientific">Tepidimicrobium xylanilyticum</name>
    <dbReference type="NCBI Taxonomy" id="1123352"/>
    <lineage>
        <taxon>Bacteria</taxon>
        <taxon>Bacillati</taxon>
        <taxon>Bacillota</taxon>
        <taxon>Tissierellia</taxon>
        <taxon>Tissierellales</taxon>
        <taxon>Tepidimicrobiaceae</taxon>
        <taxon>Tepidimicrobium</taxon>
    </lineage>
</organism>
<keyword evidence="5 6" id="KW-0472">Membrane</keyword>
<evidence type="ECO:0000256" key="1">
    <source>
        <dbReference type="ARBA" id="ARBA00004651"/>
    </source>
</evidence>
<feature type="transmembrane region" description="Helical" evidence="6">
    <location>
        <begin position="125"/>
        <end position="146"/>
    </location>
</feature>
<accession>A0A1H2QHJ6</accession>
<evidence type="ECO:0000256" key="4">
    <source>
        <dbReference type="ARBA" id="ARBA00022989"/>
    </source>
</evidence>
<evidence type="ECO:0000313" key="7">
    <source>
        <dbReference type="EMBL" id="SDW06575.1"/>
    </source>
</evidence>
<dbReference type="EMBL" id="FNNG01000001">
    <property type="protein sequence ID" value="SDW06575.1"/>
    <property type="molecule type" value="Genomic_DNA"/>
</dbReference>
<keyword evidence="2" id="KW-1003">Cell membrane</keyword>
<dbReference type="RefSeq" id="WP_093749867.1">
    <property type="nucleotide sequence ID" value="NZ_BSYN01000001.1"/>
</dbReference>
<proteinExistence type="predicted"/>
<dbReference type="AlphaFoldDB" id="A0A1H2QHJ6"/>
<name>A0A1H2QHJ6_9FIRM</name>
<keyword evidence="3 6" id="KW-0812">Transmembrane</keyword>
<protein>
    <submittedName>
        <fullName evidence="7">Uncharacterized membrane protein YgaE, UPF0421/DUF939 family</fullName>
    </submittedName>
</protein>
<dbReference type="PANTHER" id="PTHR40064:SF1">
    <property type="entry name" value="MEMBRANE PROTEIN"/>
    <property type="match status" value="1"/>
</dbReference>
<dbReference type="OrthoDB" id="1653617at2"/>
<evidence type="ECO:0000313" key="8">
    <source>
        <dbReference type="Proteomes" id="UP000198828"/>
    </source>
</evidence>
<sequence length="299" mass="34283">MKFERIGMRTIKTAFAVSMTIWISNIFKIRSPFFAGIAAIIAMQTSVSESLSIGKNRMFGTVLGAVVALLFSSFAPENIVSIGIGIVIIIYICNVFGWKKSIQLSAMVFLSIILNFQEGSRFNYALYRTLDTLIGLVIGTLINYFIVPPNVEGKINEMIEKTYSEFKKMIESIIYECKKPSLEELKKHLINMEESYNVLKKDMRLHLSKKQNTYDYNWIFTAFDNIYSNLKILLSMKKLPNINEVNREALKRVFNKEISYTNDGNLDELDLIYNYHLSELLKGLDSIDKALLKVEKLSQ</sequence>
<dbReference type="Pfam" id="PF06081">
    <property type="entry name" value="ArAE_1"/>
    <property type="match status" value="1"/>
</dbReference>
<dbReference type="PANTHER" id="PTHR40064">
    <property type="entry name" value="MEMBRANE PROTEIN-RELATED"/>
    <property type="match status" value="1"/>
</dbReference>
<comment type="subcellular location">
    <subcellularLocation>
        <location evidence="1">Cell membrane</location>
        <topology evidence="1">Multi-pass membrane protein</topology>
    </subcellularLocation>
</comment>
<evidence type="ECO:0000256" key="3">
    <source>
        <dbReference type="ARBA" id="ARBA00022692"/>
    </source>
</evidence>
<dbReference type="InterPro" id="IPR010343">
    <property type="entry name" value="ArAE_1"/>
</dbReference>
<dbReference type="InterPro" id="IPR052984">
    <property type="entry name" value="UPF0421"/>
</dbReference>
<evidence type="ECO:0000256" key="6">
    <source>
        <dbReference type="SAM" id="Phobius"/>
    </source>
</evidence>
<evidence type="ECO:0000256" key="2">
    <source>
        <dbReference type="ARBA" id="ARBA00022475"/>
    </source>
</evidence>
<feature type="transmembrane region" description="Helical" evidence="6">
    <location>
        <begin position="58"/>
        <end position="74"/>
    </location>
</feature>
<evidence type="ECO:0000256" key="5">
    <source>
        <dbReference type="ARBA" id="ARBA00023136"/>
    </source>
</evidence>
<dbReference type="Proteomes" id="UP000198828">
    <property type="component" value="Unassembled WGS sequence"/>
</dbReference>